<accession>A0A6C0D252</accession>
<sequence length="259" mass="31056">MRIAKHICFFFKEDRLQYINRIIKETDSYSLTTDIYIHTNYNFSKELLCNYSNGSLIIVFHDLSNNMRFQSNPICFPYFIRDVMKSQKDKYDIFIYLEDDILIPKEALHYWLFYKEKLIANNYNLGFFRIEIDEKGDEYGSDQATSPDGHTNEYLTKTVIIDNETFIINDTNPYCAFWIYDKDEFNKYTNSHYYQLDDGSRETVAFGLHRPDIKRYKATIAPLRNNQICKESRVFHMPNNYVHKKGGWILHLFKDFCKL</sequence>
<evidence type="ECO:0000313" key="1">
    <source>
        <dbReference type="EMBL" id="QHT10597.1"/>
    </source>
</evidence>
<organism evidence="1">
    <name type="scientific">viral metagenome</name>
    <dbReference type="NCBI Taxonomy" id="1070528"/>
    <lineage>
        <taxon>unclassified sequences</taxon>
        <taxon>metagenomes</taxon>
        <taxon>organismal metagenomes</taxon>
    </lineage>
</organism>
<protein>
    <recommendedName>
        <fullName evidence="2">Glycosyltransferase</fullName>
    </recommendedName>
</protein>
<evidence type="ECO:0008006" key="2">
    <source>
        <dbReference type="Google" id="ProtNLM"/>
    </source>
</evidence>
<dbReference type="EMBL" id="MN739522">
    <property type="protein sequence ID" value="QHT10597.1"/>
    <property type="molecule type" value="Genomic_DNA"/>
</dbReference>
<proteinExistence type="predicted"/>
<dbReference type="AlphaFoldDB" id="A0A6C0D252"/>
<name>A0A6C0D252_9ZZZZ</name>
<reference evidence="1" key="1">
    <citation type="journal article" date="2020" name="Nature">
        <title>Giant virus diversity and host interactions through global metagenomics.</title>
        <authorList>
            <person name="Schulz F."/>
            <person name="Roux S."/>
            <person name="Paez-Espino D."/>
            <person name="Jungbluth S."/>
            <person name="Walsh D.A."/>
            <person name="Denef V.J."/>
            <person name="McMahon K.D."/>
            <person name="Konstantinidis K.T."/>
            <person name="Eloe-Fadrosh E.A."/>
            <person name="Kyrpides N.C."/>
            <person name="Woyke T."/>
        </authorList>
    </citation>
    <scope>NUCLEOTIDE SEQUENCE</scope>
    <source>
        <strain evidence="1">GVMAG-M-3300023174-107</strain>
    </source>
</reference>